<feature type="region of interest" description="Disordered" evidence="1">
    <location>
        <begin position="80"/>
        <end position="106"/>
    </location>
</feature>
<sequence length="138" mass="16054">KAERLRKLQKELAELNQDEDIIEMESHRRKRVKVDDLQYIPHNRPGESSGTFRVPDIDSDDEMEVEMSVPERVNVFEEAAAGREPSPEPMWVFPSVGKRDPNEPRLSHAEEMAARAAFRADFTVWLVERELEVPVWNN</sequence>
<protein>
    <submittedName>
        <fullName evidence="2">Uncharacterized protein</fullName>
    </submittedName>
</protein>
<feature type="compositionally biased region" description="Basic and acidic residues" evidence="1">
    <location>
        <begin position="97"/>
        <end position="106"/>
    </location>
</feature>
<organism evidence="2 3">
    <name type="scientific">Friedmanniomyces simplex</name>
    <dbReference type="NCBI Taxonomy" id="329884"/>
    <lineage>
        <taxon>Eukaryota</taxon>
        <taxon>Fungi</taxon>
        <taxon>Dikarya</taxon>
        <taxon>Ascomycota</taxon>
        <taxon>Pezizomycotina</taxon>
        <taxon>Dothideomycetes</taxon>
        <taxon>Dothideomycetidae</taxon>
        <taxon>Mycosphaerellales</taxon>
        <taxon>Teratosphaeriaceae</taxon>
        <taxon>Friedmanniomyces</taxon>
    </lineage>
</organism>
<keyword evidence="3" id="KW-1185">Reference proteome</keyword>
<gene>
    <name evidence="2" type="ORF">B0A55_10156</name>
</gene>
<evidence type="ECO:0000256" key="1">
    <source>
        <dbReference type="SAM" id="MobiDB-lite"/>
    </source>
</evidence>
<comment type="caution">
    <text evidence="2">The sequence shown here is derived from an EMBL/GenBank/DDBJ whole genome shotgun (WGS) entry which is preliminary data.</text>
</comment>
<dbReference type="Proteomes" id="UP000309340">
    <property type="component" value="Unassembled WGS sequence"/>
</dbReference>
<accession>A0A4U0WT97</accession>
<dbReference type="AlphaFoldDB" id="A0A4U0WT97"/>
<evidence type="ECO:0000313" key="3">
    <source>
        <dbReference type="Proteomes" id="UP000309340"/>
    </source>
</evidence>
<dbReference type="EMBL" id="NAJQ01000691">
    <property type="protein sequence ID" value="TKA65958.1"/>
    <property type="molecule type" value="Genomic_DNA"/>
</dbReference>
<name>A0A4U0WT97_9PEZI</name>
<evidence type="ECO:0000313" key="2">
    <source>
        <dbReference type="EMBL" id="TKA65958.1"/>
    </source>
</evidence>
<reference evidence="2 3" key="1">
    <citation type="submission" date="2017-03" db="EMBL/GenBank/DDBJ databases">
        <title>Genomes of endolithic fungi from Antarctica.</title>
        <authorList>
            <person name="Coleine C."/>
            <person name="Masonjones S."/>
            <person name="Stajich J.E."/>
        </authorList>
    </citation>
    <scope>NUCLEOTIDE SEQUENCE [LARGE SCALE GENOMIC DNA]</scope>
    <source>
        <strain evidence="2 3">CCFEE 5184</strain>
    </source>
</reference>
<dbReference type="OrthoDB" id="3887509at2759"/>
<feature type="non-terminal residue" evidence="2">
    <location>
        <position position="1"/>
    </location>
</feature>
<proteinExistence type="predicted"/>